<evidence type="ECO:0000313" key="2">
    <source>
        <dbReference type="EMBL" id="JAP77424.1"/>
    </source>
</evidence>
<dbReference type="AlphaFoldDB" id="A0A131YDM4"/>
<feature type="signal peptide" evidence="1">
    <location>
        <begin position="1"/>
        <end position="25"/>
    </location>
</feature>
<name>A0A131YDM4_RHIAP</name>
<sequence length="90" mass="10236">MGFNRNIWLVASGILLALVAEQAYGQIPLTKIGYPGKTCSSRCMKSCSETCATVYQTQTRCERDCPRRCHRRCFVLRGASFQDSLRHFIQ</sequence>
<feature type="chain" id="PRO_5007284708" evidence="1">
    <location>
        <begin position="26"/>
        <end position="90"/>
    </location>
</feature>
<accession>A0A131YDM4</accession>
<protein>
    <submittedName>
        <fullName evidence="2">Uncharacterized protein</fullName>
    </submittedName>
</protein>
<reference evidence="2" key="1">
    <citation type="journal article" date="2016" name="Ticks Tick Borne Dis.">
        <title>De novo assembly and annotation of the salivary gland transcriptome of Rhipicephalus appendiculatus male and female ticks during blood feeding.</title>
        <authorList>
            <person name="de Castro M.H."/>
            <person name="de Klerk D."/>
            <person name="Pienaar R."/>
            <person name="Latif A.A."/>
            <person name="Rees D.J."/>
            <person name="Mans B.J."/>
        </authorList>
    </citation>
    <scope>NUCLEOTIDE SEQUENCE</scope>
    <source>
        <tissue evidence="2">Salivary glands</tissue>
    </source>
</reference>
<evidence type="ECO:0000256" key="1">
    <source>
        <dbReference type="SAM" id="SignalP"/>
    </source>
</evidence>
<keyword evidence="1" id="KW-0732">Signal</keyword>
<dbReference type="EMBL" id="GEDV01011133">
    <property type="protein sequence ID" value="JAP77424.1"/>
    <property type="molecule type" value="Transcribed_RNA"/>
</dbReference>
<organism evidence="2">
    <name type="scientific">Rhipicephalus appendiculatus</name>
    <name type="common">Brown ear tick</name>
    <dbReference type="NCBI Taxonomy" id="34631"/>
    <lineage>
        <taxon>Eukaryota</taxon>
        <taxon>Metazoa</taxon>
        <taxon>Ecdysozoa</taxon>
        <taxon>Arthropoda</taxon>
        <taxon>Chelicerata</taxon>
        <taxon>Arachnida</taxon>
        <taxon>Acari</taxon>
        <taxon>Parasitiformes</taxon>
        <taxon>Ixodida</taxon>
        <taxon>Ixodoidea</taxon>
        <taxon>Ixodidae</taxon>
        <taxon>Rhipicephalinae</taxon>
        <taxon>Rhipicephalus</taxon>
        <taxon>Rhipicephalus</taxon>
    </lineage>
</organism>
<proteinExistence type="predicted"/>